<dbReference type="PANTHER" id="PTHR43694:SF1">
    <property type="entry name" value="RIBONUCLEASE J"/>
    <property type="match status" value="1"/>
</dbReference>
<dbReference type="PIRSF" id="PIRSF004803">
    <property type="entry name" value="RnjA"/>
    <property type="match status" value="1"/>
</dbReference>
<feature type="binding site" evidence="12">
    <location>
        <position position="449"/>
    </location>
    <ligand>
        <name>Ca(2+)</name>
        <dbReference type="ChEBI" id="CHEBI:29108"/>
    </ligand>
</feature>
<dbReference type="Gene3D" id="3.40.50.10710">
    <property type="entry name" value="Metallo-hydrolase/oxidoreductase"/>
    <property type="match status" value="1"/>
</dbReference>
<dbReference type="InterPro" id="IPR001279">
    <property type="entry name" value="Metallo-B-lactamas"/>
</dbReference>
<feature type="binding site" evidence="9 11">
    <location>
        <begin position="370"/>
        <end position="374"/>
    </location>
    <ligand>
        <name>substrate</name>
    </ligand>
</feature>
<feature type="binding site" evidence="12">
    <location>
        <position position="147"/>
    </location>
    <ligand>
        <name>Zn(2+)</name>
        <dbReference type="ChEBI" id="CHEBI:29105"/>
        <label>1</label>
        <note>catalytic</note>
    </ligand>
</feature>
<dbReference type="InterPro" id="IPR036866">
    <property type="entry name" value="RibonucZ/Hydroxyglut_hydro"/>
</dbReference>
<feature type="active site" description="Proton acceptor" evidence="10">
    <location>
        <position position="374"/>
    </location>
</feature>
<dbReference type="PROSITE" id="PS01292">
    <property type="entry name" value="UPF0036"/>
    <property type="match status" value="1"/>
</dbReference>
<keyword evidence="8 9" id="KW-0694">RNA-binding</keyword>
<evidence type="ECO:0000256" key="3">
    <source>
        <dbReference type="ARBA" id="ARBA00022723"/>
    </source>
</evidence>
<keyword evidence="15" id="KW-1185">Reference proteome</keyword>
<keyword evidence="9" id="KW-0698">rRNA processing</keyword>
<keyword evidence="5 9" id="KW-0378">Hydrolase</keyword>
<feature type="binding site" evidence="12">
    <location>
        <position position="396"/>
    </location>
    <ligand>
        <name>Zn(2+)</name>
        <dbReference type="ChEBI" id="CHEBI:29105"/>
        <label>1</label>
        <note>catalytic</note>
    </ligand>
</feature>
<evidence type="ECO:0000256" key="6">
    <source>
        <dbReference type="ARBA" id="ARBA00022833"/>
    </source>
</evidence>
<dbReference type="AlphaFoldDB" id="A0A7S8EDK1"/>
<dbReference type="CDD" id="cd07714">
    <property type="entry name" value="RNaseJ_MBL-fold"/>
    <property type="match status" value="1"/>
</dbReference>
<feature type="binding site" evidence="12">
    <location>
        <position position="48"/>
    </location>
    <ligand>
        <name>Ca(2+)</name>
        <dbReference type="ChEBI" id="CHEBI:29108"/>
    </ligand>
</feature>
<comment type="subunit">
    <text evidence="9">Homodimer, may be a subunit of the RNA degradosome.</text>
</comment>
<comment type="subcellular location">
    <subcellularLocation>
        <location evidence="9">Cytoplasm</location>
    </subcellularLocation>
</comment>
<evidence type="ECO:0000256" key="7">
    <source>
        <dbReference type="ARBA" id="ARBA00022839"/>
    </source>
</evidence>
<feature type="binding site" evidence="12">
    <location>
        <position position="77"/>
    </location>
    <ligand>
        <name>Zn(2+)</name>
        <dbReference type="ChEBI" id="CHEBI:29105"/>
        <label>1</label>
        <note>catalytic</note>
    </ligand>
</feature>
<dbReference type="Pfam" id="PF17770">
    <property type="entry name" value="RNase_J_C"/>
    <property type="match status" value="1"/>
</dbReference>
<dbReference type="InterPro" id="IPR011108">
    <property type="entry name" value="RMMBL"/>
</dbReference>
<feature type="binding site" evidence="12">
    <location>
        <position position="76"/>
    </location>
    <ligand>
        <name>Zn(2+)</name>
        <dbReference type="ChEBI" id="CHEBI:29105"/>
        <label>1</label>
        <note>catalytic</note>
    </ligand>
</feature>
<dbReference type="InterPro" id="IPR030854">
    <property type="entry name" value="RNase_J_bac"/>
</dbReference>
<dbReference type="GO" id="GO:0003723">
    <property type="term" value="F:RNA binding"/>
    <property type="evidence" value="ECO:0007669"/>
    <property type="project" value="UniProtKB-UniRule"/>
</dbReference>
<feature type="binding site" evidence="12">
    <location>
        <position position="169"/>
    </location>
    <ligand>
        <name>Zn(2+)</name>
        <dbReference type="ChEBI" id="CHEBI:29105"/>
        <label>1</label>
        <note>catalytic</note>
    </ligand>
</feature>
<feature type="binding site" evidence="12">
    <location>
        <position position="46"/>
    </location>
    <ligand>
        <name>Ca(2+)</name>
        <dbReference type="ChEBI" id="CHEBI:29108"/>
    </ligand>
</feature>
<keyword evidence="3 12" id="KW-0479">Metal-binding</keyword>
<dbReference type="InterPro" id="IPR001587">
    <property type="entry name" value="RNase_J_CS"/>
</dbReference>
<protein>
    <recommendedName>
        <fullName evidence="9">Ribonuclease J</fullName>
        <shortName evidence="9">RNase J</shortName>
        <ecNumber evidence="9">3.1.-.-</ecNumber>
    </recommendedName>
</protein>
<feature type="binding site" evidence="12">
    <location>
        <position position="74"/>
    </location>
    <ligand>
        <name>Zn(2+)</name>
        <dbReference type="ChEBI" id="CHEBI:29105"/>
        <label>1</label>
        <note>catalytic</note>
    </ligand>
</feature>
<keyword evidence="7 9" id="KW-0269">Exonuclease</keyword>
<dbReference type="Proteomes" id="UP000594468">
    <property type="component" value="Chromosome"/>
</dbReference>
<evidence type="ECO:0000256" key="4">
    <source>
        <dbReference type="ARBA" id="ARBA00022759"/>
    </source>
</evidence>
<dbReference type="SUPFAM" id="SSF56281">
    <property type="entry name" value="Metallo-hydrolase/oxidoreductase"/>
    <property type="match status" value="1"/>
</dbReference>
<evidence type="ECO:0000256" key="10">
    <source>
        <dbReference type="PIRSR" id="PIRSR004803-1"/>
    </source>
</evidence>
<evidence type="ECO:0000256" key="1">
    <source>
        <dbReference type="ARBA" id="ARBA00022490"/>
    </source>
</evidence>
<dbReference type="GO" id="GO:0006364">
    <property type="term" value="P:rRNA processing"/>
    <property type="evidence" value="ECO:0007669"/>
    <property type="project" value="UniProtKB-UniRule"/>
</dbReference>
<reference evidence="14 15" key="1">
    <citation type="submission" date="2020-02" db="EMBL/GenBank/DDBJ databases">
        <authorList>
            <person name="Zheng R.K."/>
            <person name="Sun C.M."/>
        </authorList>
    </citation>
    <scope>NUCLEOTIDE SEQUENCE [LARGE SCALE GENOMIC DNA]</scope>
    <source>
        <strain evidence="15">rifampicinis</strain>
    </source>
</reference>
<dbReference type="Pfam" id="PF07521">
    <property type="entry name" value="RMMBL"/>
    <property type="match status" value="1"/>
</dbReference>
<organism evidence="14 15">
    <name type="scientific">Phototrophicus methaneseepsis</name>
    <dbReference type="NCBI Taxonomy" id="2710758"/>
    <lineage>
        <taxon>Bacteria</taxon>
        <taxon>Bacillati</taxon>
        <taxon>Chloroflexota</taxon>
        <taxon>Candidatus Thermofontia</taxon>
        <taxon>Phototrophicales</taxon>
        <taxon>Phototrophicaceae</taxon>
        <taxon>Phototrophicus</taxon>
    </lineage>
</organism>
<evidence type="ECO:0000313" key="15">
    <source>
        <dbReference type="Proteomes" id="UP000594468"/>
    </source>
</evidence>
<evidence type="ECO:0000256" key="9">
    <source>
        <dbReference type="HAMAP-Rule" id="MF_01491"/>
    </source>
</evidence>
<dbReference type="InterPro" id="IPR042173">
    <property type="entry name" value="RNase_J_2"/>
</dbReference>
<dbReference type="RefSeq" id="WP_195173062.1">
    <property type="nucleotide sequence ID" value="NZ_CP062983.1"/>
</dbReference>
<dbReference type="GO" id="GO:0004521">
    <property type="term" value="F:RNA endonuclease activity"/>
    <property type="evidence" value="ECO:0007669"/>
    <property type="project" value="UniProtKB-UniRule"/>
</dbReference>
<dbReference type="EC" id="3.1.-.-" evidence="9"/>
<comment type="cofactor">
    <cofactor evidence="12">
        <name>Zn(2+)</name>
        <dbReference type="ChEBI" id="CHEBI:29105"/>
    </cofactor>
    <text evidence="12">Binds 2 Zn(2+) ions per subunit. It is not clear if Zn(2+) or Mg(2+) is physiologically important.</text>
</comment>
<dbReference type="InterPro" id="IPR004613">
    <property type="entry name" value="RNase_J"/>
</dbReference>
<keyword evidence="4 9" id="KW-0255">Endonuclease</keyword>
<proteinExistence type="inferred from homology"/>
<feature type="binding site" evidence="12">
    <location>
        <position position="72"/>
    </location>
    <ligand>
        <name>Zn(2+)</name>
        <dbReference type="ChEBI" id="CHEBI:29105"/>
        <label>1</label>
        <note>catalytic</note>
    </ligand>
</feature>
<keyword evidence="1 9" id="KW-0963">Cytoplasm</keyword>
<dbReference type="PANTHER" id="PTHR43694">
    <property type="entry name" value="RIBONUCLEASE J"/>
    <property type="match status" value="1"/>
</dbReference>
<sequence>MAKAKLRVIPLGGCGEIGKNMTIIELGDDAIIIDTGIMFPANDMHGVDYIIPDFQYLRDRKDLKIHGVIYTHGHEDHIGAVAHVLEAFPDVPLYASKLTASLINVKFANARRFNEARIEHDPEVNIIYAGTNFNLGPFKIEPFRMTHSIPDCLGFAINTPYGLIVHTGDYKFDNNPVDGKRPDYAKLAEFGKRGVKLLLADSTNSDKPGWTESESTIEPAFDKVFKEAKGRIMIATFASLMSRVQQAADAAKKHGRRIAIAGHTMREYVQIAREIGYLDIPEELLIDIGKINSVEPHKLVIMVTGSQGEPAAVLGKLAAGRHRYLDIRKNDTIVLSSHPIPGNEELVYRTINRLIQRGANLVYDSLENVHVSGHARQEEMRLLLNLVQPLFLVPVHGELRHLVEHKKLGIEAGIPENNIIVVENGTIIEVDTHYVRKGERIPGGYVFVDGRGVGDIGRAVIRDREILARDGFLIVSVNVDKKTGKLVSQPDIVSRGFIYLREADNLLDQVRYTVESTLAENFSANGRRRDLIEESVGKLLYNETRRRPMVFSIVNEV</sequence>
<evidence type="ECO:0000259" key="13">
    <source>
        <dbReference type="SMART" id="SM00849"/>
    </source>
</evidence>
<dbReference type="HAMAP" id="MF_01491">
    <property type="entry name" value="RNase_J_bact"/>
    <property type="match status" value="1"/>
</dbReference>
<comment type="function">
    <text evidence="9">An RNase that has 5'-3' exonuclease and possibly endonuclease activity. Involved in maturation of rRNA and in some organisms also mRNA maturation and/or decay.</text>
</comment>
<feature type="active site" description="Proton donor" evidence="10">
    <location>
        <position position="201"/>
    </location>
</feature>
<keyword evidence="12" id="KW-0106">Calcium</keyword>
<evidence type="ECO:0000256" key="2">
    <source>
        <dbReference type="ARBA" id="ARBA00022722"/>
    </source>
</evidence>
<dbReference type="Gene3D" id="3.60.15.10">
    <property type="entry name" value="Ribonuclease Z/Hydroxyacylglutathione hydrolase-like"/>
    <property type="match status" value="1"/>
</dbReference>
<evidence type="ECO:0000256" key="8">
    <source>
        <dbReference type="ARBA" id="ARBA00022884"/>
    </source>
</evidence>
<dbReference type="InterPro" id="IPR055132">
    <property type="entry name" value="RNase_J_b_CASP"/>
</dbReference>
<keyword evidence="6 12" id="KW-0862">Zinc</keyword>
<evidence type="ECO:0000256" key="11">
    <source>
        <dbReference type="PIRSR" id="PIRSR004803-2"/>
    </source>
</evidence>
<dbReference type="SMART" id="SM00849">
    <property type="entry name" value="Lactamase_B"/>
    <property type="match status" value="1"/>
</dbReference>
<gene>
    <name evidence="9" type="primary">rnj</name>
    <name evidence="14" type="ORF">G4Y79_11710</name>
</gene>
<accession>A0A7S8EDK1</accession>
<comment type="similarity">
    <text evidence="9">Belongs to the metallo-beta-lactamase superfamily. RNA-metabolizing metallo-beta-lactamase-like family. Bacterial RNase J subfamily.</text>
</comment>
<dbReference type="KEGG" id="pmet:G4Y79_11710"/>
<comment type="cofactor">
    <cofactor evidence="12">
        <name>Ca(2+)</name>
        <dbReference type="ChEBI" id="CHEBI:29108"/>
    </cofactor>
    <text evidence="12">Binds 1 Ca(2+) cation per subunit. Seen in 1 crystal structure, it is not clear if it is physiologically important.</text>
</comment>
<dbReference type="GO" id="GO:0008270">
    <property type="term" value="F:zinc ion binding"/>
    <property type="evidence" value="ECO:0007669"/>
    <property type="project" value="InterPro"/>
</dbReference>
<evidence type="ECO:0000256" key="12">
    <source>
        <dbReference type="PIRSR" id="PIRSR004803-3"/>
    </source>
</evidence>
<dbReference type="NCBIfam" id="TIGR00649">
    <property type="entry name" value="MG423"/>
    <property type="match status" value="1"/>
</dbReference>
<evidence type="ECO:0000313" key="14">
    <source>
        <dbReference type="EMBL" id="QPC84999.1"/>
    </source>
</evidence>
<dbReference type="Pfam" id="PF00753">
    <property type="entry name" value="Lactamase_B"/>
    <property type="match status" value="1"/>
</dbReference>
<keyword evidence="2 9" id="KW-0540">Nuclease</keyword>
<feature type="domain" description="Metallo-beta-lactamase" evidence="13">
    <location>
        <begin position="18"/>
        <end position="221"/>
    </location>
</feature>
<evidence type="ECO:0000256" key="5">
    <source>
        <dbReference type="ARBA" id="ARBA00022801"/>
    </source>
</evidence>
<dbReference type="InterPro" id="IPR041636">
    <property type="entry name" value="RNase_J_C"/>
</dbReference>
<dbReference type="EMBL" id="CP062983">
    <property type="protein sequence ID" value="QPC84999.1"/>
    <property type="molecule type" value="Genomic_DNA"/>
</dbReference>
<dbReference type="GO" id="GO:0004534">
    <property type="term" value="F:5'-3' RNA exonuclease activity"/>
    <property type="evidence" value="ECO:0007669"/>
    <property type="project" value="UniProtKB-UniRule"/>
</dbReference>
<name>A0A7S8EDK1_9CHLR</name>
<dbReference type="Pfam" id="PF22505">
    <property type="entry name" value="RNase_J_b_CASP"/>
    <property type="match status" value="1"/>
</dbReference>
<dbReference type="GO" id="GO:0005737">
    <property type="term" value="C:cytoplasm"/>
    <property type="evidence" value="ECO:0007669"/>
    <property type="project" value="UniProtKB-SubCell"/>
</dbReference>
<dbReference type="Gene3D" id="3.10.20.580">
    <property type="match status" value="1"/>
</dbReference>